<feature type="transmembrane region" description="Helical" evidence="1">
    <location>
        <begin position="43"/>
        <end position="60"/>
    </location>
</feature>
<feature type="transmembrane region" description="Helical" evidence="1">
    <location>
        <begin position="139"/>
        <end position="163"/>
    </location>
</feature>
<accession>A0A562RM47</accession>
<name>A0A562RM47_9BURK</name>
<feature type="transmembrane region" description="Helical" evidence="1">
    <location>
        <begin position="67"/>
        <end position="91"/>
    </location>
</feature>
<proteinExistence type="predicted"/>
<gene>
    <name evidence="2" type="ORF">IP91_01159</name>
</gene>
<dbReference type="EMBL" id="VLLB01000001">
    <property type="protein sequence ID" value="TWI70079.1"/>
    <property type="molecule type" value="Genomic_DNA"/>
</dbReference>
<organism evidence="2 3">
    <name type="scientific">Pseudoduganella lurida</name>
    <dbReference type="NCBI Taxonomy" id="1036180"/>
    <lineage>
        <taxon>Bacteria</taxon>
        <taxon>Pseudomonadati</taxon>
        <taxon>Pseudomonadota</taxon>
        <taxon>Betaproteobacteria</taxon>
        <taxon>Burkholderiales</taxon>
        <taxon>Oxalobacteraceae</taxon>
        <taxon>Telluria group</taxon>
        <taxon>Pseudoduganella</taxon>
    </lineage>
</organism>
<evidence type="ECO:0000256" key="1">
    <source>
        <dbReference type="SAM" id="Phobius"/>
    </source>
</evidence>
<dbReference type="AlphaFoldDB" id="A0A562RM47"/>
<feature type="transmembrane region" description="Helical" evidence="1">
    <location>
        <begin position="111"/>
        <end position="132"/>
    </location>
</feature>
<keyword evidence="1" id="KW-1133">Transmembrane helix</keyword>
<keyword evidence="1" id="KW-0812">Transmembrane</keyword>
<keyword evidence="3" id="KW-1185">Reference proteome</keyword>
<dbReference type="RefSeq" id="WP_145647774.1">
    <property type="nucleotide sequence ID" value="NZ_VLLB01000001.1"/>
</dbReference>
<comment type="caution">
    <text evidence="2">The sequence shown here is derived from an EMBL/GenBank/DDBJ whole genome shotgun (WGS) entry which is preliminary data.</text>
</comment>
<dbReference type="Proteomes" id="UP000318431">
    <property type="component" value="Unassembled WGS sequence"/>
</dbReference>
<reference evidence="2 3" key="1">
    <citation type="journal article" date="2015" name="Stand. Genomic Sci.">
        <title>Genomic Encyclopedia of Bacterial and Archaeal Type Strains, Phase III: the genomes of soil and plant-associated and newly described type strains.</title>
        <authorList>
            <person name="Whitman W.B."/>
            <person name="Woyke T."/>
            <person name="Klenk H.P."/>
            <person name="Zhou Y."/>
            <person name="Lilburn T.G."/>
            <person name="Beck B.J."/>
            <person name="De Vos P."/>
            <person name="Vandamme P."/>
            <person name="Eisen J.A."/>
            <person name="Garrity G."/>
            <person name="Hugenholtz P."/>
            <person name="Kyrpides N.C."/>
        </authorList>
    </citation>
    <scope>NUCLEOTIDE SEQUENCE [LARGE SCALE GENOMIC DNA]</scope>
    <source>
        <strain evidence="2 3">CGMCC 1.10822</strain>
    </source>
</reference>
<dbReference type="OrthoDB" id="1679451at2"/>
<keyword evidence="1" id="KW-0472">Membrane</keyword>
<feature type="transmembrane region" description="Helical" evidence="1">
    <location>
        <begin position="12"/>
        <end position="31"/>
    </location>
</feature>
<sequence>MSYPTTNLKPAQWLLLVALLACYPLSFITPARWAWENGVIEDSQVVILLGGLVSAFLTWRHERRGRIAMLALCVMPIWAILAARELSWGAVFLPPLEYTHDGPVFSSKMLAYKPLVTPTVALLLAWSGWVAWRHRVDKLVLRMIAGGMFPWFALAIAAVAMVGSGCAEGHLSCGLVIVPEHEEALEELVELVAYGSIVFAQALIFRAHAAAVSAVRLAQAH</sequence>
<evidence type="ECO:0000313" key="3">
    <source>
        <dbReference type="Proteomes" id="UP000318431"/>
    </source>
</evidence>
<evidence type="ECO:0000313" key="2">
    <source>
        <dbReference type="EMBL" id="TWI70079.1"/>
    </source>
</evidence>
<protein>
    <submittedName>
        <fullName evidence="2">Uncharacterized protein</fullName>
    </submittedName>
</protein>